<proteinExistence type="predicted"/>
<name>A0A1V3XTT2_MYCKA</name>
<dbReference type="EMBL" id="MVBN01000001">
    <property type="protein sequence ID" value="OOK84007.1"/>
    <property type="molecule type" value="Genomic_DNA"/>
</dbReference>
<comment type="caution">
    <text evidence="1">The sequence shown here is derived from an EMBL/GenBank/DDBJ whole genome shotgun (WGS) entry which is preliminary data.</text>
</comment>
<dbReference type="EMBL" id="MVBM01000001">
    <property type="protein sequence ID" value="OOK82488.1"/>
    <property type="molecule type" value="Genomic_DNA"/>
</dbReference>
<dbReference type="AlphaFoldDB" id="A0A1V3XTT2"/>
<dbReference type="Proteomes" id="UP000188532">
    <property type="component" value="Unassembled WGS sequence"/>
</dbReference>
<evidence type="ECO:0000313" key="3">
    <source>
        <dbReference type="Proteomes" id="UP000188532"/>
    </source>
</evidence>
<protein>
    <submittedName>
        <fullName evidence="1">Uncharacterized protein</fullName>
    </submittedName>
</protein>
<dbReference type="Proteomes" id="UP000189229">
    <property type="component" value="Unassembled WGS sequence"/>
</dbReference>
<accession>A0A1V3XTT2</accession>
<organism evidence="1 4">
    <name type="scientific">Mycobacterium kansasii</name>
    <dbReference type="NCBI Taxonomy" id="1768"/>
    <lineage>
        <taxon>Bacteria</taxon>
        <taxon>Bacillati</taxon>
        <taxon>Actinomycetota</taxon>
        <taxon>Actinomycetes</taxon>
        <taxon>Mycobacteriales</taxon>
        <taxon>Mycobacteriaceae</taxon>
        <taxon>Mycobacterium</taxon>
    </lineage>
</organism>
<gene>
    <name evidence="2" type="ORF">BZL29_0457</name>
    <name evidence="1" type="ORF">BZL30_1496</name>
</gene>
<evidence type="ECO:0000313" key="4">
    <source>
        <dbReference type="Proteomes" id="UP000189229"/>
    </source>
</evidence>
<reference evidence="3 4" key="1">
    <citation type="submission" date="2017-02" db="EMBL/GenBank/DDBJ databases">
        <title>Complete genome sequences of Mycobacterium kansasii strains isolated from rhesus macaques.</title>
        <authorList>
            <person name="Panda A."/>
            <person name="Nagaraj S."/>
            <person name="Zhao X."/>
            <person name="Tettelin H."/>
            <person name="Detolla L.J."/>
        </authorList>
    </citation>
    <scope>NUCLEOTIDE SEQUENCE [LARGE SCALE GENOMIC DNA]</scope>
    <source>
        <strain evidence="2 3">11-3469</strain>
        <strain evidence="1 4">11-3813</strain>
    </source>
</reference>
<evidence type="ECO:0000313" key="1">
    <source>
        <dbReference type="EMBL" id="OOK82488.1"/>
    </source>
</evidence>
<sequence>MVPAGYPQSGCDRITPTRFGAGFVAPDLIRGDLMLTA</sequence>
<evidence type="ECO:0000313" key="2">
    <source>
        <dbReference type="EMBL" id="OOK84007.1"/>
    </source>
</evidence>